<proteinExistence type="predicted"/>
<accession>A0A6B0TSZ1</accession>
<protein>
    <submittedName>
        <fullName evidence="1">Putative secreted protein</fullName>
    </submittedName>
</protein>
<sequence>MLHVSCVLQPLFIIGAINQINLTRGHLVLETNRGNACYAFAFVSMIGTCSDYTLLLGTLTNIHVYSL</sequence>
<organism evidence="1">
    <name type="scientific">Ixodes ricinus</name>
    <name type="common">Common tick</name>
    <name type="synonym">Acarus ricinus</name>
    <dbReference type="NCBI Taxonomy" id="34613"/>
    <lineage>
        <taxon>Eukaryota</taxon>
        <taxon>Metazoa</taxon>
        <taxon>Ecdysozoa</taxon>
        <taxon>Arthropoda</taxon>
        <taxon>Chelicerata</taxon>
        <taxon>Arachnida</taxon>
        <taxon>Acari</taxon>
        <taxon>Parasitiformes</taxon>
        <taxon>Ixodida</taxon>
        <taxon>Ixodoidea</taxon>
        <taxon>Ixodidae</taxon>
        <taxon>Ixodinae</taxon>
        <taxon>Ixodes</taxon>
    </lineage>
</organism>
<dbReference type="EMBL" id="GIFC01000205">
    <property type="protein sequence ID" value="MXU82288.1"/>
    <property type="molecule type" value="Transcribed_RNA"/>
</dbReference>
<reference evidence="1" key="1">
    <citation type="submission" date="2019-12" db="EMBL/GenBank/DDBJ databases">
        <title>An insight into the sialome of adult female Ixodes ricinus ticks feeding for 6 days.</title>
        <authorList>
            <person name="Perner J."/>
            <person name="Ribeiro J.M.C."/>
        </authorList>
    </citation>
    <scope>NUCLEOTIDE SEQUENCE</scope>
    <source>
        <strain evidence="1">Semi-engorged</strain>
        <tissue evidence="1">Salivary glands</tissue>
    </source>
</reference>
<evidence type="ECO:0000313" key="1">
    <source>
        <dbReference type="EMBL" id="MXU82288.1"/>
    </source>
</evidence>
<dbReference type="AlphaFoldDB" id="A0A6B0TSZ1"/>
<name>A0A6B0TSZ1_IXORI</name>